<dbReference type="InterPro" id="IPR020850">
    <property type="entry name" value="GED_dom"/>
</dbReference>
<dbReference type="GO" id="GO:0005525">
    <property type="term" value="F:GTP binding"/>
    <property type="evidence" value="ECO:0007669"/>
    <property type="project" value="InterPro"/>
</dbReference>
<dbReference type="PROSITE" id="PS51718">
    <property type="entry name" value="G_DYNAMIN_2"/>
    <property type="match status" value="1"/>
</dbReference>
<dbReference type="GO" id="GO:0005739">
    <property type="term" value="C:mitochondrion"/>
    <property type="evidence" value="ECO:0007669"/>
    <property type="project" value="TreeGrafter"/>
</dbReference>
<dbReference type="CDD" id="cd08771">
    <property type="entry name" value="DLP_1"/>
    <property type="match status" value="1"/>
</dbReference>
<feature type="domain" description="GED" evidence="4">
    <location>
        <begin position="601"/>
        <end position="692"/>
    </location>
</feature>
<dbReference type="EMBL" id="AP024448">
    <property type="protein sequence ID" value="BCS27077.1"/>
    <property type="molecule type" value="Genomic_DNA"/>
</dbReference>
<dbReference type="SMART" id="SM00053">
    <property type="entry name" value="DYNc"/>
    <property type="match status" value="1"/>
</dbReference>
<dbReference type="RefSeq" id="XP_041559271.1">
    <property type="nucleotide sequence ID" value="XM_041706935.1"/>
</dbReference>
<evidence type="ECO:0000313" key="7">
    <source>
        <dbReference type="Proteomes" id="UP000654913"/>
    </source>
</evidence>
<dbReference type="InterPro" id="IPR027417">
    <property type="entry name" value="P-loop_NTPase"/>
</dbReference>
<dbReference type="PROSITE" id="PS51388">
    <property type="entry name" value="GED"/>
    <property type="match status" value="1"/>
</dbReference>
<dbReference type="InterPro" id="IPR022812">
    <property type="entry name" value="Dynamin"/>
</dbReference>
<dbReference type="GO" id="GO:0008017">
    <property type="term" value="F:microtubule binding"/>
    <property type="evidence" value="ECO:0007669"/>
    <property type="project" value="TreeGrafter"/>
</dbReference>
<proteinExistence type="predicted"/>
<dbReference type="GO" id="GO:0006897">
    <property type="term" value="P:endocytosis"/>
    <property type="evidence" value="ECO:0007669"/>
    <property type="project" value="TreeGrafter"/>
</dbReference>
<dbReference type="Pfam" id="PF00350">
    <property type="entry name" value="Dynamin_N"/>
    <property type="match status" value="1"/>
</dbReference>
<evidence type="ECO:0000259" key="5">
    <source>
        <dbReference type="PROSITE" id="PS51718"/>
    </source>
</evidence>
<accession>A0A7R7XTG7</accession>
<dbReference type="GO" id="GO:0016559">
    <property type="term" value="P:peroxisome fission"/>
    <property type="evidence" value="ECO:0007669"/>
    <property type="project" value="TreeGrafter"/>
</dbReference>
<protein>
    <recommendedName>
        <fullName evidence="8">Dynamin family protein</fullName>
    </recommendedName>
</protein>
<evidence type="ECO:0000256" key="3">
    <source>
        <dbReference type="SAM" id="MobiDB-lite"/>
    </source>
</evidence>
<dbReference type="GO" id="GO:0048312">
    <property type="term" value="P:intracellular distribution of mitochondria"/>
    <property type="evidence" value="ECO:0007669"/>
    <property type="project" value="TreeGrafter"/>
</dbReference>
<dbReference type="InterPro" id="IPR045063">
    <property type="entry name" value="Dynamin_N"/>
</dbReference>
<dbReference type="Pfam" id="PF01031">
    <property type="entry name" value="Dynamin_M"/>
    <property type="match status" value="1"/>
</dbReference>
<dbReference type="KEGG" id="apuu:APUU_60125A"/>
<dbReference type="GO" id="GO:0000266">
    <property type="term" value="P:mitochondrial fission"/>
    <property type="evidence" value="ECO:0007669"/>
    <property type="project" value="TreeGrafter"/>
</dbReference>
<keyword evidence="2" id="KW-0342">GTP-binding</keyword>
<dbReference type="InterPro" id="IPR000375">
    <property type="entry name" value="Dynamin_stalk"/>
</dbReference>
<feature type="domain" description="Dynamin-type G" evidence="5">
    <location>
        <begin position="34"/>
        <end position="322"/>
    </location>
</feature>
<evidence type="ECO:0000256" key="2">
    <source>
        <dbReference type="ARBA" id="ARBA00023134"/>
    </source>
</evidence>
<name>A0A7R7XTG7_9EURO</name>
<dbReference type="AlphaFoldDB" id="A0A7R7XTG7"/>
<dbReference type="PANTHER" id="PTHR11566:SF149">
    <property type="entry name" value="GTPASE, PUTATIVE (AFU_ORTHOLOGUE AFUA_6G11890)-RELATED"/>
    <property type="match status" value="1"/>
</dbReference>
<reference evidence="6" key="2">
    <citation type="submission" date="2021-02" db="EMBL/GenBank/DDBJ databases">
        <title>Aspergillus puulaauensis MK2 genome sequence.</title>
        <authorList>
            <person name="Futagami T."/>
            <person name="Mori K."/>
            <person name="Kadooka C."/>
            <person name="Tanaka T."/>
        </authorList>
    </citation>
    <scope>NUCLEOTIDE SEQUENCE</scope>
    <source>
        <strain evidence="6">MK2</strain>
    </source>
</reference>
<evidence type="ECO:0000259" key="4">
    <source>
        <dbReference type="PROSITE" id="PS51388"/>
    </source>
</evidence>
<dbReference type="Proteomes" id="UP000654913">
    <property type="component" value="Chromosome 6"/>
</dbReference>
<evidence type="ECO:0000313" key="6">
    <source>
        <dbReference type="EMBL" id="BCS27077.1"/>
    </source>
</evidence>
<sequence>MDFTKNPALRQLSGDHDKLLNALNDARSLGLHGLSDPPMLVVCGTRSSGKSSVLQAISRIPFPSAKDSSRCTQFATEVTLRRSNSPGTEASIVPGPSCTDPAERAKLRNSINADFSSRHTFGGVYAAAELRMGRFGPESSDDVTDHTLKLEVSGPDQPGLTLVDLPGLDFEPAEEDEESARLAKRLAKKYMASPRSIILLVVSAEAADDIDELLDMAHRFDGKGQRTLGIITRPDSLVPGSDGEASVLQLLRNEKMCLPLGWHVLKQCTEADDISYDTRDQKEKEFFGQGSWTSLLPDLLGAESLRRRLGGILFQYYERRLPPFVADMQKRISERQATLADLATPRSTIQSQRAYLLHIASGFERIANQAVDETYLDAYFDNLGKGMLRRVIRQLNELFADAMAIRGARRVIADDPAPFPLSQNPYLQSWTPQYITRLALETEACELVRHNYGSDSTGSSNRIVAGILFRNQAQPWEEVARMHLLNAWDAVKRFAFAALQHLTDDRTSVILARSVLEPALDKIKQDLIKKLTELILPTKRYVPLPMSKAVAADVEEARKTRLLHSLESTLIHENGDPDLFYMPTIKSAFFQMDAARHEFAAAEVVDHMQFYYDTAVPTFVDNVNNLAVENCLVNPLRGIFSAQVVNSMDDTRIQELAAEPPKVNEERDRLRNELDEFRAVIRALDVFRPLELSLEDLSMNTPEAPKSTESPISQKSQKTPTSSQDSTSKAGSDSHPSEVHLSRSDAPTPRPRKRVRPGTVASDDDELQYSGLNSSTASNGTTIGTYKVSEAFLAATATATATATHPDKTSELSAQLDEILRSKPAPARRTSILGKPPFTFTDSIYRNQRPEKRSRAELEQRDEVSSASASGIPVPVWSCARNFSSGVSESKWAPRR</sequence>
<feature type="compositionally biased region" description="Low complexity" evidence="3">
    <location>
        <begin position="713"/>
        <end position="729"/>
    </location>
</feature>
<dbReference type="PRINTS" id="PR00195">
    <property type="entry name" value="DYNAMIN"/>
</dbReference>
<organism evidence="6 7">
    <name type="scientific">Aspergillus puulaauensis</name>
    <dbReference type="NCBI Taxonomy" id="1220207"/>
    <lineage>
        <taxon>Eukaryota</taxon>
        <taxon>Fungi</taxon>
        <taxon>Dikarya</taxon>
        <taxon>Ascomycota</taxon>
        <taxon>Pezizomycotina</taxon>
        <taxon>Eurotiomycetes</taxon>
        <taxon>Eurotiomycetidae</taxon>
        <taxon>Eurotiales</taxon>
        <taxon>Aspergillaceae</taxon>
        <taxon>Aspergillus</taxon>
    </lineage>
</organism>
<dbReference type="OrthoDB" id="415706at2759"/>
<dbReference type="Gene3D" id="3.40.50.300">
    <property type="entry name" value="P-loop containing nucleotide triphosphate hydrolases"/>
    <property type="match status" value="1"/>
</dbReference>
<feature type="compositionally biased region" description="Basic and acidic residues" evidence="3">
    <location>
        <begin position="848"/>
        <end position="864"/>
    </location>
</feature>
<reference evidence="6" key="1">
    <citation type="submission" date="2021-01" db="EMBL/GenBank/DDBJ databases">
        <authorList>
            <consortium name="Aspergillus puulaauensis MK2 genome sequencing consortium"/>
            <person name="Kazuki M."/>
            <person name="Futagami T."/>
        </authorList>
    </citation>
    <scope>NUCLEOTIDE SEQUENCE</scope>
    <source>
        <strain evidence="6">MK2</strain>
    </source>
</reference>
<feature type="region of interest" description="Disordered" evidence="3">
    <location>
        <begin position="821"/>
        <end position="870"/>
    </location>
</feature>
<dbReference type="GeneID" id="64977082"/>
<keyword evidence="1" id="KW-0547">Nucleotide-binding</keyword>
<dbReference type="GO" id="GO:0016020">
    <property type="term" value="C:membrane"/>
    <property type="evidence" value="ECO:0007669"/>
    <property type="project" value="TreeGrafter"/>
</dbReference>
<feature type="region of interest" description="Disordered" evidence="3">
    <location>
        <begin position="698"/>
        <end position="781"/>
    </location>
</feature>
<dbReference type="InterPro" id="IPR001401">
    <property type="entry name" value="Dynamin_GTPase"/>
</dbReference>
<dbReference type="GO" id="GO:0005874">
    <property type="term" value="C:microtubule"/>
    <property type="evidence" value="ECO:0007669"/>
    <property type="project" value="TreeGrafter"/>
</dbReference>
<dbReference type="InterPro" id="IPR030381">
    <property type="entry name" value="G_DYNAMIN_dom"/>
</dbReference>
<evidence type="ECO:0000256" key="1">
    <source>
        <dbReference type="ARBA" id="ARBA00022741"/>
    </source>
</evidence>
<dbReference type="GO" id="GO:0003924">
    <property type="term" value="F:GTPase activity"/>
    <property type="evidence" value="ECO:0007669"/>
    <property type="project" value="InterPro"/>
</dbReference>
<evidence type="ECO:0008006" key="8">
    <source>
        <dbReference type="Google" id="ProtNLM"/>
    </source>
</evidence>
<gene>
    <name evidence="6" type="ORF">APUU_60125A</name>
</gene>
<dbReference type="PANTHER" id="PTHR11566">
    <property type="entry name" value="DYNAMIN"/>
    <property type="match status" value="1"/>
</dbReference>
<feature type="compositionally biased region" description="Polar residues" evidence="3">
    <location>
        <begin position="770"/>
        <end position="781"/>
    </location>
</feature>
<keyword evidence="7" id="KW-1185">Reference proteome</keyword>
<dbReference type="SUPFAM" id="SSF52540">
    <property type="entry name" value="P-loop containing nucleoside triphosphate hydrolases"/>
    <property type="match status" value="1"/>
</dbReference>